<reference evidence="2" key="2">
    <citation type="submission" date="2015-01" db="EMBL/GenBank/DDBJ databases">
        <title>Evolutionary Origins and Diversification of the Mycorrhizal Mutualists.</title>
        <authorList>
            <consortium name="DOE Joint Genome Institute"/>
            <consortium name="Mycorrhizal Genomics Consortium"/>
            <person name="Kohler A."/>
            <person name="Kuo A."/>
            <person name="Nagy L.G."/>
            <person name="Floudas D."/>
            <person name="Copeland A."/>
            <person name="Barry K.W."/>
            <person name="Cichocki N."/>
            <person name="Veneault-Fourrey C."/>
            <person name="LaButti K."/>
            <person name="Lindquist E.A."/>
            <person name="Lipzen A."/>
            <person name="Lundell T."/>
            <person name="Morin E."/>
            <person name="Murat C."/>
            <person name="Riley R."/>
            <person name="Ohm R."/>
            <person name="Sun H."/>
            <person name="Tunlid A."/>
            <person name="Henrissat B."/>
            <person name="Grigoriev I.V."/>
            <person name="Hibbett D.S."/>
            <person name="Martin F."/>
        </authorList>
    </citation>
    <scope>NUCLEOTIDE SEQUENCE [LARGE SCALE GENOMIC DNA]</scope>
    <source>
        <strain evidence="2">F 1598</strain>
    </source>
</reference>
<protein>
    <submittedName>
        <fullName evidence="1">Uncharacterized protein</fullName>
    </submittedName>
</protein>
<dbReference type="EMBL" id="KN833068">
    <property type="protein sequence ID" value="KIM74016.1"/>
    <property type="molecule type" value="Genomic_DNA"/>
</dbReference>
<reference evidence="1 2" key="1">
    <citation type="submission" date="2014-04" db="EMBL/GenBank/DDBJ databases">
        <authorList>
            <consortium name="DOE Joint Genome Institute"/>
            <person name="Kuo A."/>
            <person name="Tarkka M."/>
            <person name="Buscot F."/>
            <person name="Kohler A."/>
            <person name="Nagy L.G."/>
            <person name="Floudas D."/>
            <person name="Copeland A."/>
            <person name="Barry K.W."/>
            <person name="Cichocki N."/>
            <person name="Veneault-Fourrey C."/>
            <person name="LaButti K."/>
            <person name="Lindquist E.A."/>
            <person name="Lipzen A."/>
            <person name="Lundell T."/>
            <person name="Morin E."/>
            <person name="Murat C."/>
            <person name="Sun H."/>
            <person name="Tunlid A."/>
            <person name="Henrissat B."/>
            <person name="Grigoriev I.V."/>
            <person name="Hibbett D.S."/>
            <person name="Martin F."/>
            <person name="Nordberg H.P."/>
            <person name="Cantor M.N."/>
            <person name="Hua S.X."/>
        </authorList>
    </citation>
    <scope>NUCLEOTIDE SEQUENCE [LARGE SCALE GENOMIC DNA]</scope>
    <source>
        <strain evidence="1 2">F 1598</strain>
    </source>
</reference>
<dbReference type="InParanoid" id="A0A0C3F217"/>
<dbReference type="HOGENOM" id="CLU_084542_0_0_1"/>
<evidence type="ECO:0000313" key="2">
    <source>
        <dbReference type="Proteomes" id="UP000054166"/>
    </source>
</evidence>
<accession>A0A0C3F217</accession>
<evidence type="ECO:0000313" key="1">
    <source>
        <dbReference type="EMBL" id="KIM74016.1"/>
    </source>
</evidence>
<proteinExistence type="predicted"/>
<keyword evidence="2" id="KW-1185">Reference proteome</keyword>
<organism evidence="1 2">
    <name type="scientific">Piloderma croceum (strain F 1598)</name>
    <dbReference type="NCBI Taxonomy" id="765440"/>
    <lineage>
        <taxon>Eukaryota</taxon>
        <taxon>Fungi</taxon>
        <taxon>Dikarya</taxon>
        <taxon>Basidiomycota</taxon>
        <taxon>Agaricomycotina</taxon>
        <taxon>Agaricomycetes</taxon>
        <taxon>Agaricomycetidae</taxon>
        <taxon>Atheliales</taxon>
        <taxon>Atheliaceae</taxon>
        <taxon>Piloderma</taxon>
    </lineage>
</organism>
<dbReference type="OrthoDB" id="3048394at2759"/>
<name>A0A0C3F217_PILCF</name>
<gene>
    <name evidence="1" type="ORF">PILCRDRAFT_14750</name>
</gene>
<dbReference type="AlphaFoldDB" id="A0A0C3F217"/>
<sequence length="242" mass="28063">MTSRTNLILAARLELYSVRVRYSKIAVLQYHHETDKLRPWNWPSTLESRVQPCALRDYRMSHQMLGPCCLCPMAETTQPDFVEAPIYMALVGPCAGEYVASCARDRCGYFVVLDRLYDRTIPIQVYPRREFGERIPPRVTHVSEEVWFQQAICQSRPLKRSFAMLDVGVPEIMNPPAPTRSRSTTTRRPTDSELLRRLDLQVWPGITDTEFQKLFVECECGLVTTRRSFEEHECIIDISDDE</sequence>
<dbReference type="Proteomes" id="UP000054166">
    <property type="component" value="Unassembled WGS sequence"/>
</dbReference>